<sequence length="174" mass="18627">MEELNSSTVRRGDWVVLTHPSWQDSTPEVMPPPEMILGGWLIGEDGTPGPFEPNPNYVPTDDTLPTDPVDAVLRRISNGDNVGGDEIIAALRDAVVEIGCDDSDDPLVGPAPDGVACVAVATAAIHKQRVEADRWWPVQGTVLPDIVPAGVDILINPGSPAQFRLLTRGLLPRE</sequence>
<dbReference type="Proteomes" id="UP000255467">
    <property type="component" value="Unassembled WGS sequence"/>
</dbReference>
<evidence type="ECO:0000313" key="2">
    <source>
        <dbReference type="Proteomes" id="UP000255467"/>
    </source>
</evidence>
<reference evidence="1 2" key="1">
    <citation type="submission" date="2018-06" db="EMBL/GenBank/DDBJ databases">
        <authorList>
            <consortium name="Pathogen Informatics"/>
            <person name="Doyle S."/>
        </authorList>
    </citation>
    <scope>NUCLEOTIDE SEQUENCE [LARGE SCALE GENOMIC DNA]</scope>
    <source>
        <strain evidence="1 2">NCTC1934</strain>
    </source>
</reference>
<dbReference type="RefSeq" id="WP_051036642.1">
    <property type="nucleotide sequence ID" value="NZ_JADLRH010000004.1"/>
</dbReference>
<dbReference type="STRING" id="1406858.GCA_000710895_02742"/>
<protein>
    <recommendedName>
        <fullName evidence="3">Type VII secretion system-associated protein</fullName>
    </recommendedName>
</protein>
<proteinExistence type="predicted"/>
<dbReference type="AlphaFoldDB" id="A0A378YDT4"/>
<gene>
    <name evidence="1" type="ORF">NCTC1934_01868</name>
</gene>
<evidence type="ECO:0008006" key="3">
    <source>
        <dbReference type="Google" id="ProtNLM"/>
    </source>
</evidence>
<dbReference type="NCBIfam" id="NF033532">
    <property type="entry name" value="lone7para_assoc"/>
    <property type="match status" value="1"/>
</dbReference>
<organism evidence="1 2">
    <name type="scientific">Nocardia otitidiscaviarum</name>
    <dbReference type="NCBI Taxonomy" id="1823"/>
    <lineage>
        <taxon>Bacteria</taxon>
        <taxon>Bacillati</taxon>
        <taxon>Actinomycetota</taxon>
        <taxon>Actinomycetes</taxon>
        <taxon>Mycobacteriales</taxon>
        <taxon>Nocardiaceae</taxon>
        <taxon>Nocardia</taxon>
    </lineage>
</organism>
<accession>A0A378YDT4</accession>
<name>A0A378YDT4_9NOCA</name>
<evidence type="ECO:0000313" key="1">
    <source>
        <dbReference type="EMBL" id="SUA75018.1"/>
    </source>
</evidence>
<dbReference type="InterPro" id="IPR047659">
    <property type="entry name" value="T7SS_assoc"/>
</dbReference>
<dbReference type="EMBL" id="UGRY01000002">
    <property type="protein sequence ID" value="SUA75018.1"/>
    <property type="molecule type" value="Genomic_DNA"/>
</dbReference>
<keyword evidence="2" id="KW-1185">Reference proteome</keyword>